<dbReference type="PANTHER" id="PTHR28441">
    <property type="entry name" value="PROTEIN FAM91A1"/>
    <property type="match status" value="1"/>
</dbReference>
<dbReference type="PANTHER" id="PTHR28441:SF2">
    <property type="entry name" value="PROTEIN FAM91A1"/>
    <property type="match status" value="1"/>
</dbReference>
<name>A0ABV0QT24_9TELE</name>
<evidence type="ECO:0000313" key="3">
    <source>
        <dbReference type="Proteomes" id="UP001434883"/>
    </source>
</evidence>
<sequence>RHVRKDERRYYEELLKYSRDHLMLYPYHLSDIMVKGLRVTPFSYYIGIMEDIMNSEKSYDSLPNFTAADCEFFVLQFYCQFFPLCAYNVEIILKSFR</sequence>
<reference evidence="2 3" key="1">
    <citation type="submission" date="2021-06" db="EMBL/GenBank/DDBJ databases">
        <authorList>
            <person name="Palmer J.M."/>
        </authorList>
    </citation>
    <scope>NUCLEOTIDE SEQUENCE [LARGE SCALE GENOMIC DNA]</scope>
    <source>
        <strain evidence="2 3">XC_2019</strain>
        <tissue evidence="2">Muscle</tissue>
    </source>
</reference>
<feature type="domain" description="FAM91 N-terminal" evidence="1">
    <location>
        <begin position="1"/>
        <end position="70"/>
    </location>
</feature>
<dbReference type="EMBL" id="JAHRIN010021608">
    <property type="protein sequence ID" value="MEQ2198974.1"/>
    <property type="molecule type" value="Genomic_DNA"/>
</dbReference>
<evidence type="ECO:0000313" key="2">
    <source>
        <dbReference type="EMBL" id="MEQ2198974.1"/>
    </source>
</evidence>
<comment type="caution">
    <text evidence="2">The sequence shown here is derived from an EMBL/GenBank/DDBJ whole genome shotgun (WGS) entry which is preliminary data.</text>
</comment>
<organism evidence="2 3">
    <name type="scientific">Xenoophorus captivus</name>
    <dbReference type="NCBI Taxonomy" id="1517983"/>
    <lineage>
        <taxon>Eukaryota</taxon>
        <taxon>Metazoa</taxon>
        <taxon>Chordata</taxon>
        <taxon>Craniata</taxon>
        <taxon>Vertebrata</taxon>
        <taxon>Euteleostomi</taxon>
        <taxon>Actinopterygii</taxon>
        <taxon>Neopterygii</taxon>
        <taxon>Teleostei</taxon>
        <taxon>Neoteleostei</taxon>
        <taxon>Acanthomorphata</taxon>
        <taxon>Ovalentaria</taxon>
        <taxon>Atherinomorphae</taxon>
        <taxon>Cyprinodontiformes</taxon>
        <taxon>Goodeidae</taxon>
        <taxon>Xenoophorus</taxon>
    </lineage>
</organism>
<protein>
    <recommendedName>
        <fullName evidence="1">FAM91 N-terminal domain-containing protein</fullName>
    </recommendedName>
</protein>
<accession>A0ABV0QT24</accession>
<evidence type="ECO:0000259" key="1">
    <source>
        <dbReference type="Pfam" id="PF14647"/>
    </source>
</evidence>
<keyword evidence="3" id="KW-1185">Reference proteome</keyword>
<gene>
    <name evidence="2" type="ORF">XENOCAPTIV_021813</name>
</gene>
<dbReference type="InterPro" id="IPR039199">
    <property type="entry name" value="FAM91"/>
</dbReference>
<proteinExistence type="predicted"/>
<dbReference type="Proteomes" id="UP001434883">
    <property type="component" value="Unassembled WGS sequence"/>
</dbReference>
<feature type="non-terminal residue" evidence="2">
    <location>
        <position position="1"/>
    </location>
</feature>
<dbReference type="InterPro" id="IPR028091">
    <property type="entry name" value="FAM91_N_dom"/>
</dbReference>
<dbReference type="Pfam" id="PF14647">
    <property type="entry name" value="FAM91_N"/>
    <property type="match status" value="1"/>
</dbReference>